<gene>
    <name evidence="1" type="ORF">L202_04170</name>
</gene>
<evidence type="ECO:0000313" key="2">
    <source>
        <dbReference type="Proteomes" id="UP000094065"/>
    </source>
</evidence>
<dbReference type="GeneID" id="30155479"/>
<protein>
    <submittedName>
        <fullName evidence="1">Uncharacterized protein</fullName>
    </submittedName>
</protein>
<evidence type="ECO:0000313" key="1">
    <source>
        <dbReference type="EMBL" id="ODN78554.1"/>
    </source>
</evidence>
<keyword evidence="2" id="KW-1185">Reference proteome</keyword>
<dbReference type="OrthoDB" id="2570790at2759"/>
<dbReference type="AlphaFoldDB" id="A0A1E3HQE5"/>
<sequence length="594" mass="66095">MEDLSSLSNSLKEILSAPAQDQESLGKVLKKYLDSDDTNAQQAVCEIILEVLHEGDAQTQKQRRTLLLEDHALDYTASILQVTHSSPEIVMPLIQLIAIYGKPREVLMAFSEALQYVVDRAEGFEVSDGEETDEEKSNVNYDELWVEWQMLIMGLTIAIPRLPNTRSTPTLLSLQELLSSSIFSLGAHASSIWPRTAILVLCRLTDTIWRWVQTTTDKNGEQASILSNILFEALAILGPKANAQLTERWFLKTFPKYSQGPQVSTISQDPAMDRETPQGWQQAAMVFNQALRVVEILNPNKPLSDRVFFSSSRSTYGTFAAFNLLASTIPDGKLNGLLPDPLPSTTLEDLMPVLCAALSGTSVDAGIVWLWWIVNESQNGKKGALNVGYEEVTMLLELLVPLTAQHANPTVRLALFKLVGTLVSLQEGRDKVLALRQLLEPENPFESVRVESLSILRQETSNSPEILNTDFLAQLNPILFPAPVPNDKTCPFSLRSEDLLRNTFYASWWTEVAQYVWFLSTRDKENATGIRSVHKDVVTRWLSDTRGQLDKVEEYVKGLDEATIAEVTGGQGADFLLAKWSDALDRAASALQST</sequence>
<dbReference type="InterPro" id="IPR016024">
    <property type="entry name" value="ARM-type_fold"/>
</dbReference>
<accession>A0A1E3HQE5</accession>
<name>A0A1E3HQE5_9TREE</name>
<dbReference type="Proteomes" id="UP000094065">
    <property type="component" value="Unassembled WGS sequence"/>
</dbReference>
<dbReference type="RefSeq" id="XP_018993600.1">
    <property type="nucleotide sequence ID" value="XM_019138164.1"/>
</dbReference>
<dbReference type="SUPFAM" id="SSF48371">
    <property type="entry name" value="ARM repeat"/>
    <property type="match status" value="1"/>
</dbReference>
<dbReference type="STRING" id="1295533.A0A1E3HQE5"/>
<proteinExistence type="predicted"/>
<comment type="caution">
    <text evidence="1">The sequence shown here is derived from an EMBL/GenBank/DDBJ whole genome shotgun (WGS) entry which is preliminary data.</text>
</comment>
<reference evidence="1 2" key="1">
    <citation type="submission" date="2016-06" db="EMBL/GenBank/DDBJ databases">
        <title>Evolution of pathogenesis and genome organization in the Tremellales.</title>
        <authorList>
            <person name="Cuomo C."/>
            <person name="Litvintseva A."/>
            <person name="Heitman J."/>
            <person name="Chen Y."/>
            <person name="Sun S."/>
            <person name="Springer D."/>
            <person name="Dromer F."/>
            <person name="Young S."/>
            <person name="Zeng Q."/>
            <person name="Chapman S."/>
            <person name="Gujja S."/>
            <person name="Saif S."/>
            <person name="Birren B."/>
        </authorList>
    </citation>
    <scope>NUCLEOTIDE SEQUENCE [LARGE SCALE GENOMIC DNA]</scope>
    <source>
        <strain evidence="1 2">CBS 6039</strain>
    </source>
</reference>
<organism evidence="1 2">
    <name type="scientific">Cryptococcus amylolentus CBS 6039</name>
    <dbReference type="NCBI Taxonomy" id="1295533"/>
    <lineage>
        <taxon>Eukaryota</taxon>
        <taxon>Fungi</taxon>
        <taxon>Dikarya</taxon>
        <taxon>Basidiomycota</taxon>
        <taxon>Agaricomycotina</taxon>
        <taxon>Tremellomycetes</taxon>
        <taxon>Tremellales</taxon>
        <taxon>Cryptococcaceae</taxon>
        <taxon>Cryptococcus</taxon>
    </lineage>
</organism>
<dbReference type="EMBL" id="AWGJ01000006">
    <property type="protein sequence ID" value="ODN78554.1"/>
    <property type="molecule type" value="Genomic_DNA"/>
</dbReference>